<accession>A0A0P6XXI0</accession>
<dbReference type="Pfam" id="PF00589">
    <property type="entry name" value="Phage_integrase"/>
    <property type="match status" value="1"/>
</dbReference>
<evidence type="ECO:0008006" key="9">
    <source>
        <dbReference type="Google" id="ProtNLM"/>
    </source>
</evidence>
<dbReference type="InterPro" id="IPR010998">
    <property type="entry name" value="Integrase_recombinase_N"/>
</dbReference>
<dbReference type="InterPro" id="IPR044068">
    <property type="entry name" value="CB"/>
</dbReference>
<evidence type="ECO:0000259" key="5">
    <source>
        <dbReference type="PROSITE" id="PS51898"/>
    </source>
</evidence>
<dbReference type="CDD" id="cd00397">
    <property type="entry name" value="DNA_BRE_C"/>
    <property type="match status" value="1"/>
</dbReference>
<dbReference type="PANTHER" id="PTHR30349:SF41">
    <property type="entry name" value="INTEGRASE_RECOMBINASE PROTEIN MJ0367-RELATED"/>
    <property type="match status" value="1"/>
</dbReference>
<dbReference type="InterPro" id="IPR050090">
    <property type="entry name" value="Tyrosine_recombinase_XerCD"/>
</dbReference>
<evidence type="ECO:0000259" key="6">
    <source>
        <dbReference type="PROSITE" id="PS51900"/>
    </source>
</evidence>
<evidence type="ECO:0000256" key="1">
    <source>
        <dbReference type="ARBA" id="ARBA00008857"/>
    </source>
</evidence>
<dbReference type="AlphaFoldDB" id="A0A0P6XXI0"/>
<dbReference type="EMBL" id="LGCM01000057">
    <property type="protein sequence ID" value="KPL78091.1"/>
    <property type="molecule type" value="Genomic_DNA"/>
</dbReference>
<reference evidence="7 8" key="1">
    <citation type="submission" date="2015-07" db="EMBL/GenBank/DDBJ databases">
        <title>Genome sequence of Levilinea saccharolytica DSM 16555.</title>
        <authorList>
            <person name="Hemp J."/>
            <person name="Ward L.M."/>
            <person name="Pace L.A."/>
            <person name="Fischer W.W."/>
        </authorList>
    </citation>
    <scope>NUCLEOTIDE SEQUENCE [LARGE SCALE GENOMIC DNA]</scope>
    <source>
        <strain evidence="7 8">KIBI-1</strain>
    </source>
</reference>
<dbReference type="OrthoDB" id="144173at2"/>
<dbReference type="Gene3D" id="1.10.150.130">
    <property type="match status" value="1"/>
</dbReference>
<protein>
    <recommendedName>
        <fullName evidence="9">Integrase</fullName>
    </recommendedName>
</protein>
<dbReference type="GO" id="GO:0003677">
    <property type="term" value="F:DNA binding"/>
    <property type="evidence" value="ECO:0007669"/>
    <property type="project" value="UniProtKB-UniRule"/>
</dbReference>
<feature type="domain" description="Tyr recombinase" evidence="5">
    <location>
        <begin position="128"/>
        <end position="327"/>
    </location>
</feature>
<dbReference type="GO" id="GO:0006310">
    <property type="term" value="P:DNA recombination"/>
    <property type="evidence" value="ECO:0007669"/>
    <property type="project" value="UniProtKB-KW"/>
</dbReference>
<dbReference type="PROSITE" id="PS51898">
    <property type="entry name" value="TYR_RECOMBINASE"/>
    <property type="match status" value="1"/>
</dbReference>
<dbReference type="PANTHER" id="PTHR30349">
    <property type="entry name" value="PHAGE INTEGRASE-RELATED"/>
    <property type="match status" value="1"/>
</dbReference>
<comment type="caution">
    <text evidence="7">The sequence shown here is derived from an EMBL/GenBank/DDBJ whole genome shotgun (WGS) entry which is preliminary data.</text>
</comment>
<dbReference type="RefSeq" id="WP_062419213.1">
    <property type="nucleotide sequence ID" value="NZ_DF967974.1"/>
</dbReference>
<organism evidence="7 8">
    <name type="scientific">Levilinea saccharolytica</name>
    <dbReference type="NCBI Taxonomy" id="229921"/>
    <lineage>
        <taxon>Bacteria</taxon>
        <taxon>Bacillati</taxon>
        <taxon>Chloroflexota</taxon>
        <taxon>Anaerolineae</taxon>
        <taxon>Anaerolineales</taxon>
        <taxon>Anaerolineaceae</taxon>
        <taxon>Levilinea</taxon>
    </lineage>
</organism>
<dbReference type="InterPro" id="IPR002104">
    <property type="entry name" value="Integrase_catalytic"/>
</dbReference>
<sequence>MNRNPSGLLFSLCIDGFVKYKTAEGLSQRTVDSYEWVLRKWMEKIGDQPVGKITSADVLDYMTYLRTEYVPHTFAKPNPAHDAPTRKLSPKTLRNHWITFKAFFGWAVAEFKIKNPMEGIPGPRYKEAPVAAFTQEDLAALLKACVYSREYNPINRHNFVTRRPSAKRDEAMILFMLDTGLRASELCSLKIGELDLRTGKVVIKHGDEGGAKGGKGRTVFIGKSTRRAVWRYLADREDRDDPESPVFINRGNHPFNSNSLRHLIVRLADKAGVKGAHPHKFRHTFAITYLRSGGDVFTLQALLGHSSLDMVRHYAQIAEMDIERVHRKASPVDNLRF</sequence>
<dbReference type="Gene3D" id="1.10.443.10">
    <property type="entry name" value="Intergrase catalytic core"/>
    <property type="match status" value="1"/>
</dbReference>
<dbReference type="STRING" id="229921.ADN01_15160"/>
<name>A0A0P6XXI0_9CHLR</name>
<dbReference type="GO" id="GO:0015074">
    <property type="term" value="P:DNA integration"/>
    <property type="evidence" value="ECO:0007669"/>
    <property type="project" value="InterPro"/>
</dbReference>
<evidence type="ECO:0000313" key="8">
    <source>
        <dbReference type="Proteomes" id="UP000050501"/>
    </source>
</evidence>
<proteinExistence type="inferred from homology"/>
<keyword evidence="2 4" id="KW-0238">DNA-binding</keyword>
<evidence type="ECO:0000256" key="4">
    <source>
        <dbReference type="PROSITE-ProRule" id="PRU01248"/>
    </source>
</evidence>
<keyword evidence="8" id="KW-1185">Reference proteome</keyword>
<dbReference type="InterPro" id="IPR011010">
    <property type="entry name" value="DNA_brk_join_enz"/>
</dbReference>
<dbReference type="SUPFAM" id="SSF56349">
    <property type="entry name" value="DNA breaking-rejoining enzymes"/>
    <property type="match status" value="1"/>
</dbReference>
<dbReference type="Proteomes" id="UP000050501">
    <property type="component" value="Unassembled WGS sequence"/>
</dbReference>
<dbReference type="PROSITE" id="PS51900">
    <property type="entry name" value="CB"/>
    <property type="match status" value="1"/>
</dbReference>
<evidence type="ECO:0000256" key="2">
    <source>
        <dbReference type="ARBA" id="ARBA00023125"/>
    </source>
</evidence>
<feature type="domain" description="Core-binding (CB)" evidence="6">
    <location>
        <begin position="8"/>
        <end position="108"/>
    </location>
</feature>
<dbReference type="InterPro" id="IPR013762">
    <property type="entry name" value="Integrase-like_cat_sf"/>
</dbReference>
<evidence type="ECO:0000256" key="3">
    <source>
        <dbReference type="ARBA" id="ARBA00023172"/>
    </source>
</evidence>
<gene>
    <name evidence="7" type="ORF">ADN01_15160</name>
</gene>
<evidence type="ECO:0000313" key="7">
    <source>
        <dbReference type="EMBL" id="KPL78091.1"/>
    </source>
</evidence>
<keyword evidence="3" id="KW-0233">DNA recombination</keyword>
<comment type="similarity">
    <text evidence="1">Belongs to the 'phage' integrase family.</text>
</comment>